<accession>A0ABS5EZB3</accession>
<evidence type="ECO:0000259" key="1">
    <source>
        <dbReference type="Pfam" id="PF08885"/>
    </source>
</evidence>
<evidence type="ECO:0000313" key="2">
    <source>
        <dbReference type="EMBL" id="MBR0665573.1"/>
    </source>
</evidence>
<dbReference type="EMBL" id="JAAGBB010000016">
    <property type="protein sequence ID" value="MBR0665573.1"/>
    <property type="molecule type" value="Genomic_DNA"/>
</dbReference>
<evidence type="ECO:0000313" key="3">
    <source>
        <dbReference type="Proteomes" id="UP001196870"/>
    </source>
</evidence>
<feature type="domain" description="GSCFA" evidence="1">
    <location>
        <begin position="56"/>
        <end position="330"/>
    </location>
</feature>
<protein>
    <submittedName>
        <fullName evidence="2">GSCFA domain-containing protein</fullName>
    </submittedName>
</protein>
<proteinExistence type="predicted"/>
<organism evidence="2 3">
    <name type="scientific">Plastoroseomonas hellenica</name>
    <dbReference type="NCBI Taxonomy" id="2687306"/>
    <lineage>
        <taxon>Bacteria</taxon>
        <taxon>Pseudomonadati</taxon>
        <taxon>Pseudomonadota</taxon>
        <taxon>Alphaproteobacteria</taxon>
        <taxon>Acetobacterales</taxon>
        <taxon>Acetobacteraceae</taxon>
        <taxon>Plastoroseomonas</taxon>
    </lineage>
</organism>
<dbReference type="RefSeq" id="WP_211853247.1">
    <property type="nucleotide sequence ID" value="NZ_JAAGBB010000016.1"/>
</dbReference>
<dbReference type="InterPro" id="IPR014982">
    <property type="entry name" value="GSCFA"/>
</dbReference>
<dbReference type="Pfam" id="PF08885">
    <property type="entry name" value="GSCFA"/>
    <property type="match status" value="1"/>
</dbReference>
<comment type="caution">
    <text evidence="2">The sequence shown here is derived from an EMBL/GenBank/DDBJ whole genome shotgun (WGS) entry which is preliminary data.</text>
</comment>
<gene>
    <name evidence="2" type="ORF">GXW71_14535</name>
</gene>
<name>A0ABS5EZB3_9PROT</name>
<reference evidence="3" key="1">
    <citation type="journal article" date="2021" name="Syst. Appl. Microbiol.">
        <title>Roseomonas hellenica sp. nov., isolated from roots of wild-growing Alkanna tinctoria.</title>
        <authorList>
            <person name="Rat A."/>
            <person name="Naranjo H.D."/>
            <person name="Lebbe L."/>
            <person name="Cnockaert M."/>
            <person name="Krigas N."/>
            <person name="Grigoriadou K."/>
            <person name="Maloupa E."/>
            <person name="Willems A."/>
        </authorList>
    </citation>
    <scope>NUCLEOTIDE SEQUENCE [LARGE SCALE GENOMIC DNA]</scope>
    <source>
        <strain evidence="3">LMG 31523</strain>
    </source>
</reference>
<dbReference type="Proteomes" id="UP001196870">
    <property type="component" value="Unassembled WGS sequence"/>
</dbReference>
<sequence length="357" mass="39544">MAYEIAGSAALSVASRNPARQWVGGAAGSSAKDRFDTGEYFAIRHQPKFKIKRDTRIFTMGSCFAREVENVLIQSGVPLVTKEFGIAPELFDSWDEAKGTGGGVPKGRLSRGAFNKYTVASMTHEIRRVLLDEQHEDDGLIELQSDLWFDPHAAGTRSGPYEMVRECRRQIAAATAQIRKADVVFLTLGLVEGWVDTKTGLAMNRAPGGRPMMRLADRFNFVVPSYGEALVELEETIALIREVCNPDMHFVITVSPVPFHATFRPLDVVTANTLSKSLLRTLTDEVSSRHDFVDYFPSYEIVTNSPRELAWSEDRLHVNHRMVGHVMRSFRACYLDEEAEAAPAARGEMMSAAAGAA</sequence>
<keyword evidence="3" id="KW-1185">Reference proteome</keyword>